<accession>A0A8S9JLG2</accession>
<proteinExistence type="predicted"/>
<reference evidence="1" key="1">
    <citation type="submission" date="2019-12" db="EMBL/GenBank/DDBJ databases">
        <title>Genome sequencing and annotation of Brassica cretica.</title>
        <authorList>
            <person name="Studholme D.J."/>
            <person name="Sarris P.F."/>
        </authorList>
    </citation>
    <scope>NUCLEOTIDE SEQUENCE</scope>
    <source>
        <strain evidence="1">PFS-001/15</strain>
        <tissue evidence="1">Leaf</tissue>
    </source>
</reference>
<comment type="caution">
    <text evidence="1">The sequence shown here is derived from an EMBL/GenBank/DDBJ whole genome shotgun (WGS) entry which is preliminary data.</text>
</comment>
<dbReference type="Proteomes" id="UP000712281">
    <property type="component" value="Unassembled WGS sequence"/>
</dbReference>
<dbReference type="AlphaFoldDB" id="A0A8S9JLG2"/>
<dbReference type="EMBL" id="QGKW02001660">
    <property type="protein sequence ID" value="KAF2582975.1"/>
    <property type="molecule type" value="Genomic_DNA"/>
</dbReference>
<sequence>MTCSFLKNLCRWNSHSGCSALSRTVTRLVYLQSNATPDLWNSLPIVLRLSLVLVLNLPGRSLLHAEDPAPTVLADVGQLVPALEWSAVTVASAAA</sequence>
<evidence type="ECO:0000313" key="1">
    <source>
        <dbReference type="EMBL" id="KAF2582975.1"/>
    </source>
</evidence>
<protein>
    <submittedName>
        <fullName evidence="1">Uncharacterized protein</fullName>
    </submittedName>
</protein>
<evidence type="ECO:0000313" key="2">
    <source>
        <dbReference type="Proteomes" id="UP000712281"/>
    </source>
</evidence>
<organism evidence="1 2">
    <name type="scientific">Brassica cretica</name>
    <name type="common">Mustard</name>
    <dbReference type="NCBI Taxonomy" id="69181"/>
    <lineage>
        <taxon>Eukaryota</taxon>
        <taxon>Viridiplantae</taxon>
        <taxon>Streptophyta</taxon>
        <taxon>Embryophyta</taxon>
        <taxon>Tracheophyta</taxon>
        <taxon>Spermatophyta</taxon>
        <taxon>Magnoliopsida</taxon>
        <taxon>eudicotyledons</taxon>
        <taxon>Gunneridae</taxon>
        <taxon>Pentapetalae</taxon>
        <taxon>rosids</taxon>
        <taxon>malvids</taxon>
        <taxon>Brassicales</taxon>
        <taxon>Brassicaceae</taxon>
        <taxon>Brassiceae</taxon>
        <taxon>Brassica</taxon>
    </lineage>
</organism>
<gene>
    <name evidence="1" type="ORF">F2Q68_00003669</name>
</gene>
<name>A0A8S9JLG2_BRACR</name>